<sequence>MHEEHTGRSAALTALRRRLTDALTRTGQNKTQLARRAGLGRTTVSEAFSPKGVVPSQHTVAALARALKLPAKELLELQRTAAQSPGTVTADKAGPGRPIGAWDPHALEVHPAGPAQEKPGSGSPAHRLTGSPAQRVLPGYVRGGPTASFAWRAWAPSSGAALGRERRAALSVGDERMRPTQQPWQGIIARPLLRDAIAGQR</sequence>
<dbReference type="SMART" id="SM00530">
    <property type="entry name" value="HTH_XRE"/>
    <property type="match status" value="1"/>
</dbReference>
<dbReference type="EMBL" id="JARXVH010000044">
    <property type="protein sequence ID" value="MDH6222797.1"/>
    <property type="molecule type" value="Genomic_DNA"/>
</dbReference>
<evidence type="ECO:0000313" key="2">
    <source>
        <dbReference type="EMBL" id="MDH6222797.1"/>
    </source>
</evidence>
<dbReference type="SUPFAM" id="SSF47413">
    <property type="entry name" value="lambda repressor-like DNA-binding domains"/>
    <property type="match status" value="1"/>
</dbReference>
<organism evidence="2 3">
    <name type="scientific">Streptomyces pseudovenezuelae</name>
    <dbReference type="NCBI Taxonomy" id="67350"/>
    <lineage>
        <taxon>Bacteria</taxon>
        <taxon>Bacillati</taxon>
        <taxon>Actinomycetota</taxon>
        <taxon>Actinomycetes</taxon>
        <taxon>Kitasatosporales</taxon>
        <taxon>Streptomycetaceae</taxon>
        <taxon>Streptomyces</taxon>
        <taxon>Streptomyces aurantiacus group</taxon>
    </lineage>
</organism>
<evidence type="ECO:0000259" key="1">
    <source>
        <dbReference type="PROSITE" id="PS50943"/>
    </source>
</evidence>
<gene>
    <name evidence="2" type="ORF">M2283_010149</name>
</gene>
<accession>A0ABT6M2L6</accession>
<dbReference type="Proteomes" id="UP001160499">
    <property type="component" value="Unassembled WGS sequence"/>
</dbReference>
<reference evidence="2 3" key="1">
    <citation type="submission" date="2023-04" db="EMBL/GenBank/DDBJ databases">
        <title>Forest soil microbial communities from Buena Vista Peninsula, Colon Province, Panama.</title>
        <authorList>
            <person name="Bouskill N."/>
        </authorList>
    </citation>
    <scope>NUCLEOTIDE SEQUENCE [LARGE SCALE GENOMIC DNA]</scope>
    <source>
        <strain evidence="2 3">GGS1</strain>
    </source>
</reference>
<protein>
    <submittedName>
        <fullName evidence="2">Transcriptional regulator with XRE-family HTH domain</fullName>
    </submittedName>
</protein>
<dbReference type="PROSITE" id="PS50943">
    <property type="entry name" value="HTH_CROC1"/>
    <property type="match status" value="1"/>
</dbReference>
<comment type="caution">
    <text evidence="2">The sequence shown here is derived from an EMBL/GenBank/DDBJ whole genome shotgun (WGS) entry which is preliminary data.</text>
</comment>
<dbReference type="Gene3D" id="1.10.260.40">
    <property type="entry name" value="lambda repressor-like DNA-binding domains"/>
    <property type="match status" value="1"/>
</dbReference>
<proteinExistence type="predicted"/>
<dbReference type="CDD" id="cd00093">
    <property type="entry name" value="HTH_XRE"/>
    <property type="match status" value="1"/>
</dbReference>
<dbReference type="RefSeq" id="WP_280883384.1">
    <property type="nucleotide sequence ID" value="NZ_JARXVH010000044.1"/>
</dbReference>
<dbReference type="InterPro" id="IPR001387">
    <property type="entry name" value="Cro/C1-type_HTH"/>
</dbReference>
<dbReference type="InterPro" id="IPR010982">
    <property type="entry name" value="Lambda_DNA-bd_dom_sf"/>
</dbReference>
<keyword evidence="3" id="KW-1185">Reference proteome</keyword>
<name>A0ABT6M2L6_9ACTN</name>
<feature type="domain" description="HTH cro/C1-type" evidence="1">
    <location>
        <begin position="31"/>
        <end position="74"/>
    </location>
</feature>
<evidence type="ECO:0000313" key="3">
    <source>
        <dbReference type="Proteomes" id="UP001160499"/>
    </source>
</evidence>